<dbReference type="OrthoDB" id="5476655at2"/>
<dbReference type="InterPro" id="IPR016039">
    <property type="entry name" value="Thiolase-like"/>
</dbReference>
<gene>
    <name evidence="12" type="ORF">SAMN02745165_02994</name>
</gene>
<evidence type="ECO:0000256" key="4">
    <source>
        <dbReference type="ARBA" id="ARBA00022516"/>
    </source>
</evidence>
<feature type="domain" description="Ketosynthase family 3 (KS3)" evidence="11">
    <location>
        <begin position="4"/>
        <end position="448"/>
    </location>
</feature>
<dbReference type="CDD" id="cd01287">
    <property type="entry name" value="FabA"/>
    <property type="match status" value="1"/>
</dbReference>
<keyword evidence="5" id="KW-0597">Phosphoprotein</keyword>
<dbReference type="InterPro" id="IPR018201">
    <property type="entry name" value="Ketoacyl_synth_AS"/>
</dbReference>
<dbReference type="STRING" id="1122189.SAMN02745165_02994"/>
<dbReference type="Gene3D" id="3.40.47.10">
    <property type="match status" value="2"/>
</dbReference>
<feature type="domain" description="Ketosynthase family 3 (KS3)" evidence="11">
    <location>
        <begin position="469"/>
        <end position="924"/>
    </location>
</feature>
<dbReference type="InterPro" id="IPR001227">
    <property type="entry name" value="Ac_transferase_dom_sf"/>
</dbReference>
<dbReference type="PANTHER" id="PTHR43074">
    <property type="entry name" value="OMEGA-3 POLYUNSATURATED FATTY ACID SYNTHASE PFAB-RELATED"/>
    <property type="match status" value="1"/>
</dbReference>
<dbReference type="GO" id="GO:0019171">
    <property type="term" value="F:(3R)-hydroxyacyl-[acyl-carrier-protein] dehydratase activity"/>
    <property type="evidence" value="ECO:0007669"/>
    <property type="project" value="InterPro"/>
</dbReference>
<evidence type="ECO:0000256" key="3">
    <source>
        <dbReference type="ARBA" id="ARBA00022450"/>
    </source>
</evidence>
<dbReference type="SMART" id="SM00825">
    <property type="entry name" value="PKS_KS"/>
    <property type="match status" value="2"/>
</dbReference>
<keyword evidence="4" id="KW-0444">Lipid biosynthesis</keyword>
<reference evidence="12 13" key="1">
    <citation type="submission" date="2016-11" db="EMBL/GenBank/DDBJ databases">
        <authorList>
            <person name="Jaros S."/>
            <person name="Januszkiewicz K."/>
            <person name="Wedrychowicz H."/>
        </authorList>
    </citation>
    <scope>NUCLEOTIDE SEQUENCE [LARGE SCALE GENOMIC DNA]</scope>
    <source>
        <strain evidence="12 13">DSM 5091</strain>
    </source>
</reference>
<protein>
    <submittedName>
        <fullName evidence="12">PfaB family protein</fullName>
    </submittedName>
</protein>
<dbReference type="Gene3D" id="3.40.366.10">
    <property type="entry name" value="Malonyl-Coenzyme A Acyl Carrier Protein, domain 2"/>
    <property type="match status" value="1"/>
</dbReference>
<dbReference type="GO" id="GO:0005737">
    <property type="term" value="C:cytoplasm"/>
    <property type="evidence" value="ECO:0007669"/>
    <property type="project" value="InterPro"/>
</dbReference>
<dbReference type="Pfam" id="PF07977">
    <property type="entry name" value="FabA"/>
    <property type="match status" value="3"/>
</dbReference>
<dbReference type="EMBL" id="FQZT01000013">
    <property type="protein sequence ID" value="SHJ70966.1"/>
    <property type="molecule type" value="Genomic_DNA"/>
</dbReference>
<sequence>MKHGKSVAIVGVGGSFPQSPTLDQFWQNIVERVDTATEPPQGRWLLDVDEVYDPLVGAADKVYSKKACFLADEDDTRNIPGIDIDADFLAGLDPMFRLLLRTGSQAFADAKTDKLDRSRTGIIIGNLALPSEKSSAMAREYLGRTFAEKLLGKSVDSIEGPINPLNRYVAGLPAGMLAKALGLGGTCFTLDAACASSLYAIKLAVDELLSGRADAMLTGGLSRPDSLYTQMGFSQLRALSPTGTCSPFDQNGNGLVVGEGCGIFVLKRTEDAVRDGDHIYAVIRGIGLSNDIGGSLLAPVSEGQLRAMRSAYKAAGWQPSDVDLIECHATGTPVGDAVEFASLKALWGDQGWQRQQCVIGSVKSNIGHLLTAAGSAALMKTLLAFKHQTLPPTANFAQPADGMAMQNSPFSILNQTKNWQQPKSGRARRAAVSAFGFGGINAHLLVEEWLPQQSAKSSVAYLPASRKKSQPIAIVGMGAHFGPWDSLEKFLQRVFGGDAQIEPTAPENWWGAEESEWIRDVAGLKKSFKGFFVPDASVSPGKFRIPPTELIEMLPRQLLMLDVADQALQDAGLRNEDQLFTGVFIGTGLDLNATNFTFRWSIQKLAKAWANELDLNLSDTDLEGWIAELRRAAGPALSANRVMGALGSIVASRLAKEFKVGGPSFTLSSEENSGLRALEVGVRALQEGAINRAIVGAVDMAGDLRSVLGQHSGMPFSAKGEIKPFDQSADGTLVGEGAAAVVLKRLEDAQQDGDRIYAVIKGIGTAVGGSSEKAQVHSATYLSALQKLYSDTGSSPSQVGYLETSGSGVTSEDQTEAQVLGEYFGRQESNIPCYVGSVKADIGHAGSAAGLASLVKTALCLNRQILPPLRNVDNLRYEWIRGKRKFNLPAGPQYWLRNRADGRSQALVSSISVDGSCSHALLEAYEGSTVEDSVRPLGELAEGLFALRADAVAELISGAGELKAFAAQSRMSAIDRLAAHWHKSNKSVGKLCLTFVAGSAQELSEQIDFAIKSLSEQPDKALGGNGQPNLSAVARDRVFFSPQPLADAGKLAFVFPGSGNHFAGMGRELSAQWPKVYAAQDRNSDYLADQYQPQHFWGKQLSDPIYEDHNALVISHVALCTAISDLVRSFGLEPDAISGYSLGESSGLFSSNAWLERDGMLRRLSKSTLFTEDLGGACKAAAKTWNLPPGKKVDWILGIIDAPADKVRRHLQGKDRAYLLIINTYKECVIGGDRQQVEQLVQEIGCHMIQLRGVTTVHCEVTRPVATPYRELHLFDTTPPEGIDYYSCARGAKYQLSRDNCADTILEQALDTIDYPRVIEQAYADGVRIFIEVGPGNSCSRMIHSILEERPHLARPTCVANQDQASMILRLLAQCLSEGVDVDLSALYGVVAKEEAAPKALIHTQIGGQPFAPPKPVVTKPTVQTRLKAATAPAAAQAVKQIEKTQQEMPPAAELQNPFLQQLTESAAASAQAHETYLQFARTMEQTLAENISLQMSLLQQMAANGEPIPQISPLPVEQAASAPVFARSPVKPIPKVAFDRDMCMEFAIGSVAKMLGPEFAEVDTYPTRVRLPDEPLMLVDRILTVEGEPRSMTSGRVVTEHDVTADRWYLDGGRIPTCVAVEAGQADLFLSGYLGIDFIHKGKAVYRLLDAVVTFHRGLPVVGDTIHYDIKIDHFFRQDQTYLFRFNFEATVNGEPLMSMQNGCAGFFTEEELAAGQGIVHTKLDLMPQPGKLPDDWRELVPMQVESYNEAQIDALYRGDLASCFGAQFANLGLQQPYTMPGGHLKLVDRVVKLDPKGGRYGLGQINAEMDIDPKDWFLTCHFVDDRVMPGTLMYECCMHTLRIFLLRMGWIGEGGQAWCEPVPGVDSGLKCRGQVIESTKTVTYQVSIKELGYRPEPYAIVDALMFADGKPIVEIPNMTCRLTGLDRQQVEALWSGQVAAPVVPKQKQVLYDTDRITAFAIGNPSDAFGEPYKVFDNERKIARLPGPPFQFLDRIVAINGEPWKLVEGVTVEAEYDVPPDAWYFAAGRQPEMPFSVLLETGLQPCGWLAAYLGSALTSDTDLSFRNLDGNALQHRPVTPESGTLTTNVKITRVASSGGMIIQSYDFEIYDKHGPVYTGDTVFGFFSAESLAQQVGVRGAQLYQPTAEDEGRGERFAFPTDAPFPEKKMRMIDEIDLFVAGGGPNKLGYIRGLKQIDPDEWFFKAHFYQDPVCPGSLGLESFLQLLKVAAAKRWGVSASSKFETIALNEKHSWNYRGQIVPSNDQVKVEAVITFADDQQKLLKADGFLSVDGKVIYQLHDFSLRLHP</sequence>
<keyword evidence="9" id="KW-0275">Fatty acid biosynthesis</keyword>
<dbReference type="SUPFAM" id="SSF52151">
    <property type="entry name" value="FabD/lysophospholipase-like"/>
    <property type="match status" value="1"/>
</dbReference>
<name>A0A1M6LIF1_MALRU</name>
<organism evidence="12 13">
    <name type="scientific">Malonomonas rubra DSM 5091</name>
    <dbReference type="NCBI Taxonomy" id="1122189"/>
    <lineage>
        <taxon>Bacteria</taxon>
        <taxon>Pseudomonadati</taxon>
        <taxon>Thermodesulfobacteriota</taxon>
        <taxon>Desulfuromonadia</taxon>
        <taxon>Desulfuromonadales</taxon>
        <taxon>Geopsychrobacteraceae</taxon>
        <taxon>Malonomonas</taxon>
    </lineage>
</organism>
<keyword evidence="13" id="KW-1185">Reference proteome</keyword>
<dbReference type="InterPro" id="IPR016035">
    <property type="entry name" value="Acyl_Trfase/lysoPLipase"/>
</dbReference>
<dbReference type="InterPro" id="IPR014030">
    <property type="entry name" value="Ketoacyl_synth_N"/>
</dbReference>
<evidence type="ECO:0000256" key="10">
    <source>
        <dbReference type="ARBA" id="ARBA00023239"/>
    </source>
</evidence>
<dbReference type="PROSITE" id="PS52004">
    <property type="entry name" value="KS3_2"/>
    <property type="match status" value="2"/>
</dbReference>
<dbReference type="InterPro" id="IPR052568">
    <property type="entry name" value="PKS-FAS_Synthase"/>
</dbReference>
<evidence type="ECO:0000256" key="8">
    <source>
        <dbReference type="ARBA" id="ARBA00023098"/>
    </source>
</evidence>
<evidence type="ECO:0000313" key="13">
    <source>
        <dbReference type="Proteomes" id="UP000184171"/>
    </source>
</evidence>
<dbReference type="SUPFAM" id="SSF54637">
    <property type="entry name" value="Thioesterase/thiol ester dehydrase-isomerase"/>
    <property type="match status" value="4"/>
</dbReference>
<evidence type="ECO:0000313" key="12">
    <source>
        <dbReference type="EMBL" id="SHJ70966.1"/>
    </source>
</evidence>
<dbReference type="RefSeq" id="WP_072909544.1">
    <property type="nucleotide sequence ID" value="NZ_FQZT01000013.1"/>
</dbReference>
<proteinExistence type="inferred from homology"/>
<dbReference type="InterPro" id="IPR014031">
    <property type="entry name" value="Ketoacyl_synth_C"/>
</dbReference>
<dbReference type="InterPro" id="IPR010083">
    <property type="entry name" value="FabA"/>
</dbReference>
<evidence type="ECO:0000256" key="2">
    <source>
        <dbReference type="ARBA" id="ARBA00006714"/>
    </source>
</evidence>
<evidence type="ECO:0000259" key="11">
    <source>
        <dbReference type="PROSITE" id="PS52004"/>
    </source>
</evidence>
<dbReference type="InterPro" id="IPR029069">
    <property type="entry name" value="HotDog_dom_sf"/>
</dbReference>
<evidence type="ECO:0000256" key="5">
    <source>
        <dbReference type="ARBA" id="ARBA00022553"/>
    </source>
</evidence>
<dbReference type="UniPathway" id="UPA00094"/>
<dbReference type="InterPro" id="IPR014043">
    <property type="entry name" value="Acyl_transferase_dom"/>
</dbReference>
<accession>A0A1M6LIF1</accession>
<keyword evidence="6" id="KW-0808">Transferase</keyword>
<comment type="similarity">
    <text evidence="2">Belongs to the thioester dehydratase family. FabA subfamily.</text>
</comment>
<dbReference type="GO" id="GO:0004315">
    <property type="term" value="F:3-oxoacyl-[acyl-carrier-protein] synthase activity"/>
    <property type="evidence" value="ECO:0007669"/>
    <property type="project" value="InterPro"/>
</dbReference>
<dbReference type="Proteomes" id="UP000184171">
    <property type="component" value="Unassembled WGS sequence"/>
</dbReference>
<dbReference type="PANTHER" id="PTHR43074:SF1">
    <property type="entry name" value="BETA-KETOACYL SYNTHASE FAMILY PROTEIN-RELATED"/>
    <property type="match status" value="1"/>
</dbReference>
<dbReference type="CDD" id="cd00833">
    <property type="entry name" value="PKS"/>
    <property type="match status" value="2"/>
</dbReference>
<keyword evidence="8" id="KW-0443">Lipid metabolism</keyword>
<keyword evidence="7" id="KW-0276">Fatty acid metabolism</keyword>
<evidence type="ECO:0000256" key="7">
    <source>
        <dbReference type="ARBA" id="ARBA00022832"/>
    </source>
</evidence>
<keyword evidence="3" id="KW-0596">Phosphopantetheine</keyword>
<dbReference type="PROSITE" id="PS00606">
    <property type="entry name" value="KS3_1"/>
    <property type="match status" value="1"/>
</dbReference>
<dbReference type="InterPro" id="IPR020841">
    <property type="entry name" value="PKS_Beta-ketoAc_synthase_dom"/>
</dbReference>
<dbReference type="Pfam" id="PF00109">
    <property type="entry name" value="ketoacyl-synt"/>
    <property type="match status" value="2"/>
</dbReference>
<evidence type="ECO:0000256" key="6">
    <source>
        <dbReference type="ARBA" id="ARBA00022679"/>
    </source>
</evidence>
<dbReference type="Pfam" id="PF02801">
    <property type="entry name" value="Ketoacyl-synt_C"/>
    <property type="match status" value="2"/>
</dbReference>
<comment type="pathway">
    <text evidence="1">Lipid metabolism; fatty acid biosynthesis.</text>
</comment>
<dbReference type="Pfam" id="PF00698">
    <property type="entry name" value="Acyl_transf_1"/>
    <property type="match status" value="1"/>
</dbReference>
<dbReference type="SUPFAM" id="SSF53901">
    <property type="entry name" value="Thiolase-like"/>
    <property type="match status" value="3"/>
</dbReference>
<dbReference type="SMART" id="SM00827">
    <property type="entry name" value="PKS_AT"/>
    <property type="match status" value="1"/>
</dbReference>
<dbReference type="GO" id="GO:0006633">
    <property type="term" value="P:fatty acid biosynthetic process"/>
    <property type="evidence" value="ECO:0007669"/>
    <property type="project" value="UniProtKB-UniPathway"/>
</dbReference>
<keyword evidence="10" id="KW-0456">Lyase</keyword>
<evidence type="ECO:0000256" key="1">
    <source>
        <dbReference type="ARBA" id="ARBA00005194"/>
    </source>
</evidence>
<dbReference type="Gene3D" id="3.10.129.10">
    <property type="entry name" value="Hotdog Thioesterase"/>
    <property type="match status" value="4"/>
</dbReference>
<evidence type="ECO:0000256" key="9">
    <source>
        <dbReference type="ARBA" id="ARBA00023160"/>
    </source>
</evidence>
<dbReference type="InterPro" id="IPR013114">
    <property type="entry name" value="FabA_FabZ"/>
</dbReference>
<dbReference type="Gene3D" id="3.30.70.250">
    <property type="entry name" value="Malonyl-CoA ACP transacylase, ACP-binding"/>
    <property type="match status" value="1"/>
</dbReference>